<dbReference type="PANTHER" id="PTHR12526:SF635">
    <property type="entry name" value="GLYCOSYL TRANSFERASE GROUP 1"/>
    <property type="match status" value="1"/>
</dbReference>
<feature type="domain" description="Glycosyltransferase subfamily 4-like N-terminal" evidence="2">
    <location>
        <begin position="30"/>
        <end position="163"/>
    </location>
</feature>
<dbReference type="SMR" id="A9WD51"/>
<dbReference type="CDD" id="cd03801">
    <property type="entry name" value="GT4_PimA-like"/>
    <property type="match status" value="1"/>
</dbReference>
<accession>A9WD51</accession>
<dbReference type="RefSeq" id="WP_012257672.1">
    <property type="nucleotide sequence ID" value="NC_010175.1"/>
</dbReference>
<dbReference type="Pfam" id="PF00534">
    <property type="entry name" value="Glycos_transf_1"/>
    <property type="match status" value="1"/>
</dbReference>
<dbReference type="Gene3D" id="3.40.50.2000">
    <property type="entry name" value="Glycogen Phosphorylase B"/>
    <property type="match status" value="2"/>
</dbReference>
<evidence type="ECO:0000259" key="2">
    <source>
        <dbReference type="Pfam" id="PF13439"/>
    </source>
</evidence>
<dbReference type="KEGG" id="cau:Caur_1801"/>
<dbReference type="Proteomes" id="UP000002008">
    <property type="component" value="Chromosome"/>
</dbReference>
<dbReference type="CAZy" id="GT4">
    <property type="family name" value="Glycosyltransferase Family 4"/>
</dbReference>
<dbReference type="PATRIC" id="fig|324602.8.peg.2054"/>
<dbReference type="Pfam" id="PF13439">
    <property type="entry name" value="Glyco_transf_4"/>
    <property type="match status" value="1"/>
</dbReference>
<dbReference type="STRING" id="324602.Caur_1801"/>
<evidence type="ECO:0000313" key="3">
    <source>
        <dbReference type="EMBL" id="ABY35018.1"/>
    </source>
</evidence>
<reference evidence="4" key="1">
    <citation type="journal article" date="2011" name="BMC Genomics">
        <title>Complete genome sequence of the filamentous anoxygenic phototrophic bacterium Chloroflexus aurantiacus.</title>
        <authorList>
            <person name="Tang K.H."/>
            <person name="Barry K."/>
            <person name="Chertkov O."/>
            <person name="Dalin E."/>
            <person name="Han C.S."/>
            <person name="Hauser L.J."/>
            <person name="Honchak B.M."/>
            <person name="Karbach L.E."/>
            <person name="Land M.L."/>
            <person name="Lapidus A."/>
            <person name="Larimer F.W."/>
            <person name="Mikhailova N."/>
            <person name="Pitluck S."/>
            <person name="Pierson B.K."/>
            <person name="Blankenship R.E."/>
        </authorList>
    </citation>
    <scope>NUCLEOTIDE SEQUENCE [LARGE SCALE GENOMIC DNA]</scope>
    <source>
        <strain evidence="4">ATCC 29366 / DSM 635 / J-10-fl</strain>
    </source>
</reference>
<dbReference type="SUPFAM" id="SSF53756">
    <property type="entry name" value="UDP-Glycosyltransferase/glycogen phosphorylase"/>
    <property type="match status" value="1"/>
</dbReference>
<evidence type="ECO:0000259" key="1">
    <source>
        <dbReference type="Pfam" id="PF00534"/>
    </source>
</evidence>
<dbReference type="HOGENOM" id="CLU_009583_2_5_0"/>
<organism evidence="3 4">
    <name type="scientific">Chloroflexus aurantiacus (strain ATCC 29366 / DSM 635 / J-10-fl)</name>
    <dbReference type="NCBI Taxonomy" id="324602"/>
    <lineage>
        <taxon>Bacteria</taxon>
        <taxon>Bacillati</taxon>
        <taxon>Chloroflexota</taxon>
        <taxon>Chloroflexia</taxon>
        <taxon>Chloroflexales</taxon>
        <taxon>Chloroflexineae</taxon>
        <taxon>Chloroflexaceae</taxon>
        <taxon>Chloroflexus</taxon>
    </lineage>
</organism>
<keyword evidence="3" id="KW-0808">Transferase</keyword>
<evidence type="ECO:0000313" key="4">
    <source>
        <dbReference type="Proteomes" id="UP000002008"/>
    </source>
</evidence>
<keyword evidence="4" id="KW-1185">Reference proteome</keyword>
<dbReference type="InParanoid" id="A9WD51"/>
<dbReference type="EnsemblBacteria" id="ABY35018">
    <property type="protein sequence ID" value="ABY35018"/>
    <property type="gene ID" value="Caur_1801"/>
</dbReference>
<dbReference type="InterPro" id="IPR001296">
    <property type="entry name" value="Glyco_trans_1"/>
</dbReference>
<gene>
    <name evidence="3" type="ordered locus">Caur_1801</name>
</gene>
<name>A9WD51_CHLAA</name>
<protein>
    <submittedName>
        <fullName evidence="3">Glycosyl transferase group 1</fullName>
    </submittedName>
</protein>
<dbReference type="InterPro" id="IPR028098">
    <property type="entry name" value="Glyco_trans_4-like_N"/>
</dbReference>
<dbReference type="PANTHER" id="PTHR12526">
    <property type="entry name" value="GLYCOSYLTRANSFERASE"/>
    <property type="match status" value="1"/>
</dbReference>
<feature type="domain" description="Glycosyl transferase family 1" evidence="1">
    <location>
        <begin position="171"/>
        <end position="329"/>
    </location>
</feature>
<sequence length="350" mass="38430">MRIAFLDSWLQHVAEGSGTAAAIGGLGRALRAHGHHVARIAPPVAWPANLTLRRLLFNLYVPALLRTLPYDLIVGVDIDGVFVAGRVTTPYVCSIKGVIAEELQHERGNVRRLLWLLSRLERMNARQSPLIITTSNYCRQSIHRHYGVPPERIRLVPEGIDLTQWPAPVARDGGQTILCVARQYPRKHIADLIRAFAQVRQRLPDARLVIIGDGPEHANLKTLAHTLGLGASCQLLGALPSDDEVRSWYYRADLFCLPSVQEGFGIVFLEAMAASLPIVATTAAAIPEVVPHGMAGLLVPPADVAALADALTTLLGDVSLRRRYGSFGRDYVAQFDWMRVAEQFLTVTRG</sequence>
<dbReference type="GO" id="GO:0016757">
    <property type="term" value="F:glycosyltransferase activity"/>
    <property type="evidence" value="ECO:0000318"/>
    <property type="project" value="GO_Central"/>
</dbReference>
<proteinExistence type="predicted"/>
<dbReference type="eggNOG" id="COG0438">
    <property type="taxonomic scope" value="Bacteria"/>
</dbReference>
<dbReference type="AlphaFoldDB" id="A9WD51"/>
<dbReference type="EMBL" id="CP000909">
    <property type="protein sequence ID" value="ABY35018.1"/>
    <property type="molecule type" value="Genomic_DNA"/>
</dbReference>